<proteinExistence type="predicted"/>
<dbReference type="OrthoDB" id="9802228at2"/>
<dbReference type="CDD" id="cd06445">
    <property type="entry name" value="ATase"/>
    <property type="match status" value="1"/>
</dbReference>
<keyword evidence="9" id="KW-1185">Reference proteome</keyword>
<comment type="catalytic activity">
    <reaction evidence="1">
        <text>a 4-O-methyl-thymidine in DNA + L-cysteinyl-[protein] = a thymidine in DNA + S-methyl-L-cysteinyl-[protein]</text>
        <dbReference type="Rhea" id="RHEA:53428"/>
        <dbReference type="Rhea" id="RHEA-COMP:10131"/>
        <dbReference type="Rhea" id="RHEA-COMP:10132"/>
        <dbReference type="Rhea" id="RHEA-COMP:13555"/>
        <dbReference type="Rhea" id="RHEA-COMP:13556"/>
        <dbReference type="ChEBI" id="CHEBI:29950"/>
        <dbReference type="ChEBI" id="CHEBI:82612"/>
        <dbReference type="ChEBI" id="CHEBI:137386"/>
        <dbReference type="ChEBI" id="CHEBI:137387"/>
        <dbReference type="EC" id="2.1.1.63"/>
    </reaction>
</comment>
<dbReference type="EMBL" id="AFHG01000049">
    <property type="protein sequence ID" value="EGK71634.1"/>
    <property type="molecule type" value="Genomic_DNA"/>
</dbReference>
<dbReference type="GO" id="GO:0006281">
    <property type="term" value="P:DNA repair"/>
    <property type="evidence" value="ECO:0007669"/>
    <property type="project" value="UniProtKB-KW"/>
</dbReference>
<keyword evidence="3 8" id="KW-0808">Transferase</keyword>
<evidence type="ECO:0000256" key="3">
    <source>
        <dbReference type="ARBA" id="ARBA00022679"/>
    </source>
</evidence>
<dbReference type="GO" id="GO:0003908">
    <property type="term" value="F:methylated-DNA-[protein]-cysteine S-methyltransferase activity"/>
    <property type="evidence" value="ECO:0007669"/>
    <property type="project" value="UniProtKB-EC"/>
</dbReference>
<evidence type="ECO:0000256" key="1">
    <source>
        <dbReference type="ARBA" id="ARBA00001286"/>
    </source>
</evidence>
<dbReference type="PANTHER" id="PTHR10815:SF13">
    <property type="entry name" value="METHYLATED-DNA--PROTEIN-CYSTEINE METHYLTRANSFERASE"/>
    <property type="match status" value="1"/>
</dbReference>
<dbReference type="AlphaFoldDB" id="F5RCY3"/>
<evidence type="ECO:0000256" key="6">
    <source>
        <dbReference type="ARBA" id="ARBA00049348"/>
    </source>
</evidence>
<dbReference type="InterPro" id="IPR036217">
    <property type="entry name" value="MethylDNA_cys_MeTrfase_DNAb"/>
</dbReference>
<evidence type="ECO:0000256" key="4">
    <source>
        <dbReference type="ARBA" id="ARBA00022763"/>
    </source>
</evidence>
<dbReference type="PANTHER" id="PTHR10815">
    <property type="entry name" value="METHYLATED-DNA--PROTEIN-CYSTEINE METHYLTRANSFERASE"/>
    <property type="match status" value="1"/>
</dbReference>
<keyword evidence="5" id="KW-0234">DNA repair</keyword>
<dbReference type="STRING" id="1000565.METUNv1_02139"/>
<evidence type="ECO:0000256" key="5">
    <source>
        <dbReference type="ARBA" id="ARBA00023204"/>
    </source>
</evidence>
<dbReference type="RefSeq" id="WP_008061483.1">
    <property type="nucleotide sequence ID" value="NZ_AFHG01000049.1"/>
</dbReference>
<comment type="catalytic activity">
    <reaction evidence="6">
        <text>a 6-O-methyl-2'-deoxyguanosine in DNA + L-cysteinyl-[protein] = S-methyl-L-cysteinyl-[protein] + a 2'-deoxyguanosine in DNA</text>
        <dbReference type="Rhea" id="RHEA:24000"/>
        <dbReference type="Rhea" id="RHEA-COMP:10131"/>
        <dbReference type="Rhea" id="RHEA-COMP:10132"/>
        <dbReference type="Rhea" id="RHEA-COMP:11367"/>
        <dbReference type="Rhea" id="RHEA-COMP:11368"/>
        <dbReference type="ChEBI" id="CHEBI:29950"/>
        <dbReference type="ChEBI" id="CHEBI:82612"/>
        <dbReference type="ChEBI" id="CHEBI:85445"/>
        <dbReference type="ChEBI" id="CHEBI:85448"/>
        <dbReference type="EC" id="2.1.1.63"/>
    </reaction>
</comment>
<evidence type="ECO:0000313" key="8">
    <source>
        <dbReference type="EMBL" id="EGK71634.1"/>
    </source>
</evidence>
<dbReference type="NCBIfam" id="TIGR00589">
    <property type="entry name" value="ogt"/>
    <property type="match status" value="1"/>
</dbReference>
<dbReference type="PROSITE" id="PS00374">
    <property type="entry name" value="MGMT"/>
    <property type="match status" value="1"/>
</dbReference>
<keyword evidence="4" id="KW-0227">DNA damage</keyword>
<sequence>MKPGGTAVWDAVVSAPGFALGILTDDRAITLIEFLSPRDAQPPRTPLAAEAAAQLAQYLKDATHRFDLPLAPGGSAHQNAVWAVMCGIPPGDTLTYGDVARRIASSPRAVGAACGANPLPVIIPCHRIVGAGGALGGFANAREGFLPGIKRWLLAHEAAAAGFSLRTGYRARS</sequence>
<evidence type="ECO:0000313" key="9">
    <source>
        <dbReference type="Proteomes" id="UP000005019"/>
    </source>
</evidence>
<dbReference type="Pfam" id="PF01035">
    <property type="entry name" value="DNA_binding_1"/>
    <property type="match status" value="1"/>
</dbReference>
<dbReference type="SUPFAM" id="SSF53155">
    <property type="entry name" value="Methylated DNA-protein cysteine methyltransferase domain"/>
    <property type="match status" value="1"/>
</dbReference>
<dbReference type="GO" id="GO:0032259">
    <property type="term" value="P:methylation"/>
    <property type="evidence" value="ECO:0007669"/>
    <property type="project" value="UniProtKB-KW"/>
</dbReference>
<evidence type="ECO:0000259" key="7">
    <source>
        <dbReference type="Pfam" id="PF01035"/>
    </source>
</evidence>
<dbReference type="SUPFAM" id="SSF46767">
    <property type="entry name" value="Methylated DNA-protein cysteine methyltransferase, C-terminal domain"/>
    <property type="match status" value="1"/>
</dbReference>
<dbReference type="Proteomes" id="UP000005019">
    <property type="component" value="Unassembled WGS sequence"/>
</dbReference>
<dbReference type="Gene3D" id="1.10.10.10">
    <property type="entry name" value="Winged helix-like DNA-binding domain superfamily/Winged helix DNA-binding domain"/>
    <property type="match status" value="1"/>
</dbReference>
<dbReference type="InterPro" id="IPR036388">
    <property type="entry name" value="WH-like_DNA-bd_sf"/>
</dbReference>
<name>F5RCY3_METUF</name>
<dbReference type="InterPro" id="IPR036631">
    <property type="entry name" value="MGMT_N_sf"/>
</dbReference>
<feature type="domain" description="Methylated-DNA-[protein]-cysteine S-methyltransferase DNA binding" evidence="7">
    <location>
        <begin position="77"/>
        <end position="158"/>
    </location>
</feature>
<evidence type="ECO:0000256" key="2">
    <source>
        <dbReference type="ARBA" id="ARBA00022603"/>
    </source>
</evidence>
<comment type="caution">
    <text evidence="8">The sequence shown here is derived from an EMBL/GenBank/DDBJ whole genome shotgun (WGS) entry which is preliminary data.</text>
</comment>
<dbReference type="InterPro" id="IPR001497">
    <property type="entry name" value="MethylDNA_cys_MeTrfase_AS"/>
</dbReference>
<organism evidence="8 9">
    <name type="scientific">Methyloversatilis universalis (strain ATCC BAA-1314 / DSM 25237 / JCM 13912 / CCUG 52030 / FAM5)</name>
    <dbReference type="NCBI Taxonomy" id="1000565"/>
    <lineage>
        <taxon>Bacteria</taxon>
        <taxon>Pseudomonadati</taxon>
        <taxon>Pseudomonadota</taxon>
        <taxon>Betaproteobacteria</taxon>
        <taxon>Nitrosomonadales</taxon>
        <taxon>Sterolibacteriaceae</taxon>
        <taxon>Methyloversatilis</taxon>
    </lineage>
</organism>
<gene>
    <name evidence="8" type="ORF">METUNv1_02139</name>
</gene>
<keyword evidence="2 8" id="KW-0489">Methyltransferase</keyword>
<reference evidence="8 9" key="1">
    <citation type="journal article" date="2011" name="J. Bacteriol.">
        <title>Genome sequence of Methyloversatilis universalis FAM5T, a methylotrophic representative of the order Rhodocyclales.</title>
        <authorList>
            <person name="Kittichotirat W."/>
            <person name="Good N.M."/>
            <person name="Hall R."/>
            <person name="Bringel F."/>
            <person name="Lajus A."/>
            <person name="Medigue C."/>
            <person name="Smalley N.E."/>
            <person name="Beck D."/>
            <person name="Bumgarner R."/>
            <person name="Vuilleumier S."/>
            <person name="Kalyuzhnaya M.G."/>
        </authorList>
    </citation>
    <scope>NUCLEOTIDE SEQUENCE [LARGE SCALE GENOMIC DNA]</scope>
    <source>
        <strain evidence="9">ATCC BAA-1314 / JCM 13912 / FAM5</strain>
    </source>
</reference>
<accession>F5RCY3</accession>
<dbReference type="eggNOG" id="COG0350">
    <property type="taxonomic scope" value="Bacteria"/>
</dbReference>
<dbReference type="Gene3D" id="3.30.160.70">
    <property type="entry name" value="Methylated DNA-protein cysteine methyltransferase domain"/>
    <property type="match status" value="1"/>
</dbReference>
<protein>
    <submittedName>
        <fullName evidence="8">Methylated-DNA-protein-cysteine S-methyltransferase</fullName>
    </submittedName>
</protein>
<dbReference type="InterPro" id="IPR014048">
    <property type="entry name" value="MethylDNA_cys_MeTrfase_DNA-bd"/>
</dbReference>